<dbReference type="STRING" id="1314781.A0A165AZA2"/>
<dbReference type="InParanoid" id="A0A165AZA2"/>
<organism evidence="8 9">
    <name type="scientific">Exidia glandulosa HHB12029</name>
    <dbReference type="NCBI Taxonomy" id="1314781"/>
    <lineage>
        <taxon>Eukaryota</taxon>
        <taxon>Fungi</taxon>
        <taxon>Dikarya</taxon>
        <taxon>Basidiomycota</taxon>
        <taxon>Agaricomycotina</taxon>
        <taxon>Agaricomycetes</taxon>
        <taxon>Auriculariales</taxon>
        <taxon>Exidiaceae</taxon>
        <taxon>Exidia</taxon>
    </lineage>
</organism>
<evidence type="ECO:0000256" key="4">
    <source>
        <dbReference type="ARBA" id="ARBA00022840"/>
    </source>
</evidence>
<dbReference type="InterPro" id="IPR003593">
    <property type="entry name" value="AAA+_ATPase"/>
</dbReference>
<dbReference type="GO" id="GO:0016887">
    <property type="term" value="F:ATP hydrolysis activity"/>
    <property type="evidence" value="ECO:0007669"/>
    <property type="project" value="InterPro"/>
</dbReference>
<keyword evidence="6" id="KW-0472">Membrane</keyword>
<dbReference type="Pfam" id="PF00005">
    <property type="entry name" value="ABC_tran"/>
    <property type="match status" value="1"/>
</dbReference>
<dbReference type="Gene3D" id="3.40.50.300">
    <property type="entry name" value="P-loop containing nucleotide triphosphate hydrolases"/>
    <property type="match status" value="1"/>
</dbReference>
<keyword evidence="2" id="KW-0812">Transmembrane</keyword>
<dbReference type="SUPFAM" id="SSF52540">
    <property type="entry name" value="P-loop containing nucleoside triphosphate hydrolases"/>
    <property type="match status" value="1"/>
</dbReference>
<gene>
    <name evidence="8" type="ORF">EXIGLDRAFT_631712</name>
</gene>
<dbReference type="SMART" id="SM00382">
    <property type="entry name" value="AAA"/>
    <property type="match status" value="1"/>
</dbReference>
<dbReference type="OrthoDB" id="6500128at2759"/>
<name>A0A165AZA2_EXIGL</name>
<keyword evidence="4" id="KW-0067">ATP-binding</keyword>
<dbReference type="PANTHER" id="PTHR24223">
    <property type="entry name" value="ATP-BINDING CASSETTE SUB-FAMILY C"/>
    <property type="match status" value="1"/>
</dbReference>
<dbReference type="CDD" id="cd03244">
    <property type="entry name" value="ABCC_MRP_domain2"/>
    <property type="match status" value="1"/>
</dbReference>
<keyword evidence="9" id="KW-1185">Reference proteome</keyword>
<evidence type="ECO:0000256" key="3">
    <source>
        <dbReference type="ARBA" id="ARBA00022741"/>
    </source>
</evidence>
<protein>
    <submittedName>
        <fullName evidence="8">p-loop containing nucleoside triphosphate hydrolase protein</fullName>
    </submittedName>
</protein>
<evidence type="ECO:0000259" key="7">
    <source>
        <dbReference type="PROSITE" id="PS50893"/>
    </source>
</evidence>
<dbReference type="InterPro" id="IPR027417">
    <property type="entry name" value="P-loop_NTPase"/>
</dbReference>
<dbReference type="InterPro" id="IPR003439">
    <property type="entry name" value="ABC_transporter-like_ATP-bd"/>
</dbReference>
<keyword evidence="3" id="KW-0547">Nucleotide-binding</keyword>
<dbReference type="GO" id="GO:0016020">
    <property type="term" value="C:membrane"/>
    <property type="evidence" value="ECO:0007669"/>
    <property type="project" value="TreeGrafter"/>
</dbReference>
<feature type="domain" description="ABC transporter" evidence="7">
    <location>
        <begin position="20"/>
        <end position="267"/>
    </location>
</feature>
<dbReference type="FunFam" id="3.40.50.300:FF:000630">
    <property type="entry name" value="ATP-binding cassette (ABC) transporter, putative"/>
    <property type="match status" value="1"/>
</dbReference>
<proteinExistence type="predicted"/>
<reference evidence="8 9" key="1">
    <citation type="journal article" date="2016" name="Mol. Biol. Evol.">
        <title>Comparative Genomics of Early-Diverging Mushroom-Forming Fungi Provides Insights into the Origins of Lignocellulose Decay Capabilities.</title>
        <authorList>
            <person name="Nagy L.G."/>
            <person name="Riley R."/>
            <person name="Tritt A."/>
            <person name="Adam C."/>
            <person name="Daum C."/>
            <person name="Floudas D."/>
            <person name="Sun H."/>
            <person name="Yadav J.S."/>
            <person name="Pangilinan J."/>
            <person name="Larsson K.H."/>
            <person name="Matsuura K."/>
            <person name="Barry K."/>
            <person name="Labutti K."/>
            <person name="Kuo R."/>
            <person name="Ohm R.A."/>
            <person name="Bhattacharya S.S."/>
            <person name="Shirouzu T."/>
            <person name="Yoshinaga Y."/>
            <person name="Martin F.M."/>
            <person name="Grigoriev I.V."/>
            <person name="Hibbett D.S."/>
        </authorList>
    </citation>
    <scope>NUCLEOTIDE SEQUENCE [LARGE SCALE GENOMIC DNA]</scope>
    <source>
        <strain evidence="8 9">HHB12029</strain>
    </source>
</reference>
<keyword evidence="1" id="KW-0813">Transport</keyword>
<dbReference type="InterPro" id="IPR050173">
    <property type="entry name" value="ABC_transporter_C-like"/>
</dbReference>
<dbReference type="PROSITE" id="PS50893">
    <property type="entry name" value="ABC_TRANSPORTER_2"/>
    <property type="match status" value="1"/>
</dbReference>
<evidence type="ECO:0000313" key="9">
    <source>
        <dbReference type="Proteomes" id="UP000077266"/>
    </source>
</evidence>
<sequence>EPPLHVSDVPAYWPPVDADIVYDNVVLRYAPDLEPVLRGISSTTQAGEKIGIVGRTGSGKSTLAMSLFRFVDPDAGRITLGGVDITHIGVEDLRARLTLIPQDAVLFSGTIRENLDPFNEYSNEQCLNALRMVHLPVDEAPQVEDGANTGEAARPAQKLVTLDSQVSDAGANWSAGQRQLIALILRNTGITVLDESTASVDFDTDRKIQTAIRTQFKNSILLTIAHRLHTIIDYDRVLVLENGKVVEFDRPARLIAQEGGVFRGMCVKSGHFAELQAAANSSVTAHA</sequence>
<evidence type="ECO:0000256" key="5">
    <source>
        <dbReference type="ARBA" id="ARBA00022989"/>
    </source>
</evidence>
<dbReference type="AlphaFoldDB" id="A0A165AZA2"/>
<evidence type="ECO:0000256" key="1">
    <source>
        <dbReference type="ARBA" id="ARBA00022448"/>
    </source>
</evidence>
<evidence type="ECO:0000256" key="2">
    <source>
        <dbReference type="ARBA" id="ARBA00022692"/>
    </source>
</evidence>
<dbReference type="EMBL" id="KV426594">
    <property type="protein sequence ID" value="KZV79566.1"/>
    <property type="molecule type" value="Genomic_DNA"/>
</dbReference>
<feature type="non-terminal residue" evidence="8">
    <location>
        <position position="1"/>
    </location>
</feature>
<evidence type="ECO:0000313" key="8">
    <source>
        <dbReference type="EMBL" id="KZV79566.1"/>
    </source>
</evidence>
<keyword evidence="8" id="KW-0378">Hydrolase</keyword>
<evidence type="ECO:0000256" key="6">
    <source>
        <dbReference type="ARBA" id="ARBA00023136"/>
    </source>
</evidence>
<keyword evidence="5" id="KW-1133">Transmembrane helix</keyword>
<accession>A0A165AZA2</accession>
<dbReference type="PANTHER" id="PTHR24223:SF415">
    <property type="entry name" value="FI20190P1"/>
    <property type="match status" value="1"/>
</dbReference>
<dbReference type="Proteomes" id="UP000077266">
    <property type="component" value="Unassembled WGS sequence"/>
</dbReference>
<dbReference type="GO" id="GO:0042626">
    <property type="term" value="F:ATPase-coupled transmembrane transporter activity"/>
    <property type="evidence" value="ECO:0007669"/>
    <property type="project" value="TreeGrafter"/>
</dbReference>
<dbReference type="GO" id="GO:0005524">
    <property type="term" value="F:ATP binding"/>
    <property type="evidence" value="ECO:0007669"/>
    <property type="project" value="UniProtKB-KW"/>
</dbReference>